<evidence type="ECO:0000313" key="9">
    <source>
        <dbReference type="Proteomes" id="UP000027604"/>
    </source>
</evidence>
<evidence type="ECO:0000313" key="8">
    <source>
        <dbReference type="EMBL" id="CDG81907.1"/>
    </source>
</evidence>
<dbReference type="eggNOG" id="COG1345">
    <property type="taxonomic scope" value="Bacteria"/>
</dbReference>
<comment type="function">
    <text evidence="5">Required for morphogenesis and for the elongation of the flagellar filament by facilitating polymerization of the flagellin monomers at the tip of growing filament. Forms a capping structure, which prevents flagellin subunits (transported through the central channel of the flagellum) from leaking out without polymerization at the distal end.</text>
</comment>
<evidence type="ECO:0000259" key="6">
    <source>
        <dbReference type="Pfam" id="PF02465"/>
    </source>
</evidence>
<feature type="domain" description="Flagellar hook-associated protein 2 N-terminal" evidence="6">
    <location>
        <begin position="10"/>
        <end position="106"/>
    </location>
</feature>
<dbReference type="GO" id="GO:0009424">
    <property type="term" value="C:bacterial-type flagellum hook"/>
    <property type="evidence" value="ECO:0007669"/>
    <property type="project" value="UniProtKB-UniRule"/>
</dbReference>
<evidence type="ECO:0000256" key="3">
    <source>
        <dbReference type="ARBA" id="ARBA00023054"/>
    </source>
</evidence>
<organism evidence="8 9">
    <name type="scientific">Janthinobacterium agaricidamnosum NBRC 102515 = DSM 9628</name>
    <dbReference type="NCBI Taxonomy" id="1349767"/>
    <lineage>
        <taxon>Bacteria</taxon>
        <taxon>Pseudomonadati</taxon>
        <taxon>Pseudomonadota</taxon>
        <taxon>Betaproteobacteria</taxon>
        <taxon>Burkholderiales</taxon>
        <taxon>Oxalobacteraceae</taxon>
        <taxon>Janthinobacterium</taxon>
    </lineage>
</organism>
<dbReference type="Proteomes" id="UP000027604">
    <property type="component" value="Chromosome I"/>
</dbReference>
<protein>
    <recommendedName>
        <fullName evidence="5">Flagellar hook-associated protein 2</fullName>
        <shortName evidence="5">HAP2</shortName>
    </recommendedName>
    <alternativeName>
        <fullName evidence="5">Flagellar cap protein</fullName>
    </alternativeName>
</protein>
<dbReference type="EMBL" id="HG322949">
    <property type="protein sequence ID" value="CDG81907.1"/>
    <property type="molecule type" value="Genomic_DNA"/>
</dbReference>
<dbReference type="Pfam" id="PF07196">
    <property type="entry name" value="Flagellin_IN"/>
    <property type="match status" value="1"/>
</dbReference>
<dbReference type="InterPro" id="IPR003481">
    <property type="entry name" value="FliD_N"/>
</dbReference>
<dbReference type="GO" id="GO:0005576">
    <property type="term" value="C:extracellular region"/>
    <property type="evidence" value="ECO:0007669"/>
    <property type="project" value="UniProtKB-SubCell"/>
</dbReference>
<dbReference type="GO" id="GO:0071973">
    <property type="term" value="P:bacterial-type flagellum-dependent cell motility"/>
    <property type="evidence" value="ECO:0007669"/>
    <property type="project" value="TreeGrafter"/>
</dbReference>
<keyword evidence="8" id="KW-0969">Cilium</keyword>
<dbReference type="RefSeq" id="WP_038489836.1">
    <property type="nucleotide sequence ID" value="NZ_BCTH01000087.1"/>
</dbReference>
<name>W0V3P9_9BURK</name>
<keyword evidence="9" id="KW-1185">Reference proteome</keyword>
<evidence type="ECO:0000256" key="1">
    <source>
        <dbReference type="ARBA" id="ARBA00009764"/>
    </source>
</evidence>
<dbReference type="InterPro" id="IPR010810">
    <property type="entry name" value="Flagellin_hook_IN_motif"/>
</dbReference>
<evidence type="ECO:0000259" key="7">
    <source>
        <dbReference type="Pfam" id="PF07195"/>
    </source>
</evidence>
<keyword evidence="3" id="KW-0175">Coiled coil</keyword>
<dbReference type="InterPro" id="IPR040026">
    <property type="entry name" value="FliD"/>
</dbReference>
<dbReference type="InterPro" id="IPR010809">
    <property type="entry name" value="FliD_C"/>
</dbReference>
<dbReference type="Pfam" id="PF02465">
    <property type="entry name" value="FliD_N"/>
    <property type="match status" value="1"/>
</dbReference>
<proteinExistence type="inferred from homology"/>
<dbReference type="AlphaFoldDB" id="W0V3P9"/>
<dbReference type="HOGENOM" id="CLU_015182_6_0_4"/>
<dbReference type="GO" id="GO:0007155">
    <property type="term" value="P:cell adhesion"/>
    <property type="evidence" value="ECO:0007669"/>
    <property type="project" value="InterPro"/>
</dbReference>
<dbReference type="KEGG" id="jag:GJA_1254"/>
<reference evidence="8 9" key="1">
    <citation type="journal article" date="2015" name="Genome Announc.">
        <title>Genome Sequence of Mushroom Soft-Rot Pathogen Janthinobacterium agaricidamnosum.</title>
        <authorList>
            <person name="Graupner K."/>
            <person name="Lackner G."/>
            <person name="Hertweck C."/>
        </authorList>
    </citation>
    <scope>NUCLEOTIDE SEQUENCE [LARGE SCALE GENOMIC DNA]</scope>
    <source>
        <strain evidence="9">NBRC 102515 / DSM 9628</strain>
    </source>
</reference>
<feature type="domain" description="Flagellar hook-associated protein 2 C-terminal" evidence="7">
    <location>
        <begin position="804"/>
        <end position="878"/>
    </location>
</feature>
<comment type="subunit">
    <text evidence="2 5">Homopentamer.</text>
</comment>
<comment type="similarity">
    <text evidence="1 5">Belongs to the FliD family.</text>
</comment>
<dbReference type="STRING" id="1349767.GJA_1254"/>
<dbReference type="PANTHER" id="PTHR30288">
    <property type="entry name" value="FLAGELLAR CAP/ASSEMBLY PROTEIN FLID"/>
    <property type="match status" value="1"/>
</dbReference>
<gene>
    <name evidence="8" type="ORF">GJA_1254</name>
</gene>
<keyword evidence="8" id="KW-0966">Cell projection</keyword>
<dbReference type="GO" id="GO:0009421">
    <property type="term" value="C:bacterial-type flagellum filament cap"/>
    <property type="evidence" value="ECO:0007669"/>
    <property type="project" value="InterPro"/>
</dbReference>
<evidence type="ECO:0000256" key="2">
    <source>
        <dbReference type="ARBA" id="ARBA00011255"/>
    </source>
</evidence>
<feature type="domain" description="Flagellar hook-associated protein 2 C-terminal" evidence="7">
    <location>
        <begin position="460"/>
        <end position="617"/>
    </location>
</feature>
<dbReference type="PATRIC" id="fig|1349767.4.peg.2972"/>
<keyword evidence="4 5" id="KW-0975">Bacterial flagellum</keyword>
<dbReference type="PANTHER" id="PTHR30288:SF0">
    <property type="entry name" value="FLAGELLAR HOOK-ASSOCIATED PROTEIN 2"/>
    <property type="match status" value="1"/>
</dbReference>
<evidence type="ECO:0000256" key="5">
    <source>
        <dbReference type="RuleBase" id="RU362066"/>
    </source>
</evidence>
<keyword evidence="8" id="KW-0282">Flagellum</keyword>
<evidence type="ECO:0000256" key="4">
    <source>
        <dbReference type="ARBA" id="ARBA00023143"/>
    </source>
</evidence>
<sequence>MGISSPGIGSNLPVNDLISKLMAVESAPLTSMDKKSANISNKISAYGKLSGAISTFQSSLTSLSSLSSFQSLTSTSSDTSVMVGSATGKAKAGTYRVNISQVAQSQSLASTGHKNSTSAIGLGATTTVSFQLGNTTGGSFGLNGTALGAGMRTGGVTPGALSINNTVIPTDSSIKSAKLLADAINSKSATTGVSAKAAPTTTSATLFGSGGASNFGKIDTSGGGTYSLMVGGVRIAGQAAGVGSADAGSLSAAGIDAALASDSVQNALAEANLSFTGSAANGTLQFTNKDGSNVAVSESVTGAVSGGIDHAVGAANTGSTTTAMSSISLVSNDGRQISVGGTDPGAVGLTKGNGGAYQGATFTQDGKQLSGSVTIDGTNNSLQGIADAINKGNFGVTASIVSDGSENPSHLVLTSTSTGASSSMKISLSGKNGQPPDAALVSLLSYDPSGVQNLSQKTAAQNTLADVNGIAVSSTTTTVAGAIEGVSLTVGSTGSASLVVAKDTTAVTTSITAFVKAFNDLNGQLKTLTGYDADTKTGGILLGDTTAQGIQAQLRSQLSQAIPGLKGNLNNLSQVGIAFQKDGTLSLDSAKLQKAITNNFNDIAGLFAVVGNSSDSLIKFNSSTLNTKAGDYPVSITTLATQGSLKGSKTPPLPATTVIDADTKWVVTLNDGKVSSPANSASVIIPAGSYTPEQLATLVQSAINGTSKFSDAGTAVSATFKDGGLEIVSNRYGSKSNISIANDSGTTVATIFGGTAPTKVDGVDVAGTIGGYSATGDGQILTGSPGAPIDGMQLEVTGTTTGSRGTISFSQGYAYQMNNLASSFIGAKGSLSGRVTGLNNSIKTIADQKDAFSKRLVDIEARYRKQYTGLDTMIASMNTTSTFLAQQLAAIAANR</sequence>
<comment type="subcellular location">
    <subcellularLocation>
        <location evidence="5">Secreted</location>
    </subcellularLocation>
    <subcellularLocation>
        <location evidence="5">Bacterial flagellum</location>
    </subcellularLocation>
</comment>
<keyword evidence="5" id="KW-0964">Secreted</keyword>
<dbReference type="Pfam" id="PF07195">
    <property type="entry name" value="FliD_C"/>
    <property type="match status" value="2"/>
</dbReference>
<accession>W0V3P9</accession>
<dbReference type="OrthoDB" id="9810816at2"/>